<dbReference type="RefSeq" id="WP_248151819.1">
    <property type="nucleotide sequence ID" value="NZ_BAAAOF010000009.1"/>
</dbReference>
<evidence type="ECO:0000256" key="1">
    <source>
        <dbReference type="SAM" id="MobiDB-lite"/>
    </source>
</evidence>
<evidence type="ECO:0000313" key="2">
    <source>
        <dbReference type="EMBL" id="GAA1941733.1"/>
    </source>
</evidence>
<sequence length="209" mass="22661">MTDPNYTALLIILDRSGSMTAIRDDMVGGIEQMIATQAAEDGMLTIDIVTFDTQIELTHHFADPESVQVELVPRGGTALYDAIGWAFNGFGQALAELPEHARPGTVLVTIVTDGEENSSKEYSAATVTQLIEHQRSAFDWDVSFLGANQDAIAEARKIGIRAEDALDYDLGSVAGTMTAHSEKLSRRRRGDLTGYTDAERGSARGDERP</sequence>
<gene>
    <name evidence="2" type="ORF">GCM10009775_36880</name>
</gene>
<dbReference type="EMBL" id="BAAAOF010000009">
    <property type="protein sequence ID" value="GAA1941733.1"/>
    <property type="molecule type" value="Genomic_DNA"/>
</dbReference>
<reference evidence="3" key="1">
    <citation type="journal article" date="2019" name="Int. J. Syst. Evol. Microbiol.">
        <title>The Global Catalogue of Microorganisms (GCM) 10K type strain sequencing project: providing services to taxonomists for standard genome sequencing and annotation.</title>
        <authorList>
            <consortium name="The Broad Institute Genomics Platform"/>
            <consortium name="The Broad Institute Genome Sequencing Center for Infectious Disease"/>
            <person name="Wu L."/>
            <person name="Ma J."/>
        </authorList>
    </citation>
    <scope>NUCLEOTIDE SEQUENCE [LARGE SCALE GENOMIC DNA]</scope>
    <source>
        <strain evidence="3">JCM 14900</strain>
    </source>
</reference>
<feature type="compositionally biased region" description="Basic and acidic residues" evidence="1">
    <location>
        <begin position="197"/>
        <end position="209"/>
    </location>
</feature>
<dbReference type="InterPro" id="IPR036465">
    <property type="entry name" value="vWFA_dom_sf"/>
</dbReference>
<dbReference type="Proteomes" id="UP001501343">
    <property type="component" value="Unassembled WGS sequence"/>
</dbReference>
<dbReference type="CDD" id="cd00198">
    <property type="entry name" value="vWFA"/>
    <property type="match status" value="1"/>
</dbReference>
<name>A0ABP5BDE9_9MICO</name>
<dbReference type="SUPFAM" id="SSF53300">
    <property type="entry name" value="vWA-like"/>
    <property type="match status" value="1"/>
</dbReference>
<dbReference type="Gene3D" id="3.40.50.410">
    <property type="entry name" value="von Willebrand factor, type A domain"/>
    <property type="match status" value="1"/>
</dbReference>
<evidence type="ECO:0000313" key="3">
    <source>
        <dbReference type="Proteomes" id="UP001501343"/>
    </source>
</evidence>
<feature type="region of interest" description="Disordered" evidence="1">
    <location>
        <begin position="179"/>
        <end position="209"/>
    </location>
</feature>
<protein>
    <recommendedName>
        <fullName evidence="4">VWA domain-containing protein</fullName>
    </recommendedName>
</protein>
<proteinExistence type="predicted"/>
<accession>A0ABP5BDE9</accession>
<organism evidence="2 3">
    <name type="scientific">Microbacterium aoyamense</name>
    <dbReference type="NCBI Taxonomy" id="344166"/>
    <lineage>
        <taxon>Bacteria</taxon>
        <taxon>Bacillati</taxon>
        <taxon>Actinomycetota</taxon>
        <taxon>Actinomycetes</taxon>
        <taxon>Micrococcales</taxon>
        <taxon>Microbacteriaceae</taxon>
        <taxon>Microbacterium</taxon>
    </lineage>
</organism>
<comment type="caution">
    <text evidence="2">The sequence shown here is derived from an EMBL/GenBank/DDBJ whole genome shotgun (WGS) entry which is preliminary data.</text>
</comment>
<keyword evidence="3" id="KW-1185">Reference proteome</keyword>
<evidence type="ECO:0008006" key="4">
    <source>
        <dbReference type="Google" id="ProtNLM"/>
    </source>
</evidence>